<proteinExistence type="predicted"/>
<dbReference type="InterPro" id="IPR018490">
    <property type="entry name" value="cNMP-bd_dom_sf"/>
</dbReference>
<dbReference type="SUPFAM" id="SSF90123">
    <property type="entry name" value="ABC transporter transmembrane region"/>
    <property type="match status" value="1"/>
</dbReference>
<dbReference type="PANTHER" id="PTHR43394">
    <property type="entry name" value="ATP-DEPENDENT PERMEASE MDL1, MITOCHONDRIAL"/>
    <property type="match status" value="1"/>
</dbReference>
<dbReference type="PANTHER" id="PTHR43394:SF1">
    <property type="entry name" value="ATP-BINDING CASSETTE SUB-FAMILY B MEMBER 10, MITOCHONDRIAL"/>
    <property type="match status" value="1"/>
</dbReference>
<dbReference type="GO" id="GO:0005524">
    <property type="term" value="F:ATP binding"/>
    <property type="evidence" value="ECO:0007669"/>
    <property type="project" value="InterPro"/>
</dbReference>
<feature type="transmembrane region" description="Helical" evidence="5">
    <location>
        <begin position="156"/>
        <end position="183"/>
    </location>
</feature>
<organism evidence="8 9">
    <name type="scientific">Moritella marina ATCC 15381</name>
    <dbReference type="NCBI Taxonomy" id="1202962"/>
    <lineage>
        <taxon>Bacteria</taxon>
        <taxon>Pseudomonadati</taxon>
        <taxon>Pseudomonadota</taxon>
        <taxon>Gammaproteobacteria</taxon>
        <taxon>Alteromonadales</taxon>
        <taxon>Moritellaceae</taxon>
        <taxon>Moritella</taxon>
    </lineage>
</organism>
<dbReference type="Proteomes" id="UP000327424">
    <property type="component" value="Chromosome"/>
</dbReference>
<dbReference type="SUPFAM" id="SSF52540">
    <property type="entry name" value="P-loop containing nucleoside triphosphate hydrolases"/>
    <property type="match status" value="2"/>
</dbReference>
<protein>
    <submittedName>
        <fullName evidence="8">Cyclic nucleotide-binding domain-containing protein</fullName>
    </submittedName>
</protein>
<dbReference type="InterPro" id="IPR011527">
    <property type="entry name" value="ABC1_TM_dom"/>
</dbReference>
<comment type="subcellular location">
    <subcellularLocation>
        <location evidence="1">Cell membrane</location>
        <topology evidence="1">Multi-pass membrane protein</topology>
    </subcellularLocation>
</comment>
<gene>
    <name evidence="8" type="ORF">FR932_05465</name>
</gene>
<dbReference type="GO" id="GO:0005886">
    <property type="term" value="C:plasma membrane"/>
    <property type="evidence" value="ECO:0007669"/>
    <property type="project" value="UniProtKB-SubCell"/>
</dbReference>
<evidence type="ECO:0000313" key="9">
    <source>
        <dbReference type="Proteomes" id="UP000327424"/>
    </source>
</evidence>
<evidence type="ECO:0000256" key="3">
    <source>
        <dbReference type="ARBA" id="ARBA00022989"/>
    </source>
</evidence>
<dbReference type="AlphaFoldDB" id="A0A5J6WI96"/>
<keyword evidence="4 5" id="KW-0472">Membrane</keyword>
<evidence type="ECO:0000256" key="2">
    <source>
        <dbReference type="ARBA" id="ARBA00022692"/>
    </source>
</evidence>
<dbReference type="RefSeq" id="WP_019439856.1">
    <property type="nucleotide sequence ID" value="NZ_ALOE01000004.1"/>
</dbReference>
<dbReference type="Gene3D" id="2.60.120.10">
    <property type="entry name" value="Jelly Rolls"/>
    <property type="match status" value="1"/>
</dbReference>
<sequence length="1035" mass="115904">MEKSLFQFIWKYSKRNQLILSAITLLTFPILYVSLELPKRIINDAIGGTGEDVTVLGVLLSQTEFLMVLCVGFLVAVLANGLLKMKLNTMKGVLAERLLRRFRFQMVTRILRFPRSYFRTTSQGELVSMVTSEAEPMGSLMGDMLSRPILQTGQMLTILAFLFAQSFWFGLASITLIPLQAWIIPKLQRQINLLNKARIQEIRKLAADIGETAAGVSDIRTNGGVRHRLSLFSNRLGKLFGIRFEIYQKKFFMKFLNNFINQLTPFFFYSVGGYLAIQGEITVGALVAALAAYKDLSSPWKELLTYYNQTQDMALRWEVVTERFSSKTLVDDTLFDGEPDTETSLNGDIELKKITVRDEDGHAILEDINLTIPKGARVAIKTNNESSALAFADLLTREVIPYRGSLTIAGNEMNGLHQTVVANRIGYANSKPYIFKGTLGENLLMPFNYQPILDADISVDVTDWQLESARSGNSVDPFKSNWVVPKTAGFQSYDEIKDWWFQLVEAMGTDDLIVRRGLRSRLDPDTQSELVEAIVQLRPEIAKRLAKAGLDDIVHTFDPEKFNPVSPLGSNLLYAVPTKMLTQLSLSQEDNFVQMLQDEGIADYLAHMSANLIEGLTETFGTDGTDHPLFRRLNMDEDLYHQLRVIVAKRRLVGQSGLSAEDFALMLTVPFAFSAEQIGPSFTDLFKQRILQIRMKSAHEMVAKLDGLFKPIDPQEYFPVMSVLGNAIFGRISSTAGAREKLIEDVIVDVLKEHGLRRLVAQSLYDVATTQGGENLPAIFRERLAFSRAGIKKPDILILRNALASHEGDARALTRRRISELMPDSTQIFIENHFLSPESYDLFVEIVDGRIDGIARQDQPEDDDARQDLKRKLRVIGETDLFGQLDLKQQRLLAFSAQWYKAKPGQAIFSAGEEADAAYLCVKGSAGLYWPATAVEQRLVTEILPGRLIGDLAVIHDSPRLLDLIAIEDCVFLRIGASELIAVIENDAMVAASLLRTVASHLSANATNLRAMRAFAIERGIDFSELDKKEASHDQ</sequence>
<evidence type="ECO:0000256" key="1">
    <source>
        <dbReference type="ARBA" id="ARBA00004651"/>
    </source>
</evidence>
<dbReference type="Pfam" id="PF00664">
    <property type="entry name" value="ABC_membrane"/>
    <property type="match status" value="1"/>
</dbReference>
<keyword evidence="3 5" id="KW-1133">Transmembrane helix</keyword>
<evidence type="ECO:0000259" key="6">
    <source>
        <dbReference type="PROSITE" id="PS50042"/>
    </source>
</evidence>
<dbReference type="InterPro" id="IPR014710">
    <property type="entry name" value="RmlC-like_jellyroll"/>
</dbReference>
<dbReference type="SMART" id="SM00100">
    <property type="entry name" value="cNMP"/>
    <property type="match status" value="1"/>
</dbReference>
<dbReference type="EMBL" id="CP044399">
    <property type="protein sequence ID" value="QFI37314.1"/>
    <property type="molecule type" value="Genomic_DNA"/>
</dbReference>
<dbReference type="PROSITE" id="PS50929">
    <property type="entry name" value="ABC_TM1F"/>
    <property type="match status" value="1"/>
</dbReference>
<dbReference type="Gene3D" id="3.40.50.300">
    <property type="entry name" value="P-loop containing nucleotide triphosphate hydrolases"/>
    <property type="match status" value="2"/>
</dbReference>
<dbReference type="InterPro" id="IPR036640">
    <property type="entry name" value="ABC1_TM_sf"/>
</dbReference>
<keyword evidence="9" id="KW-1185">Reference proteome</keyword>
<evidence type="ECO:0000256" key="5">
    <source>
        <dbReference type="SAM" id="Phobius"/>
    </source>
</evidence>
<feature type="domain" description="ABC transmembrane type-1" evidence="7">
    <location>
        <begin position="39"/>
        <end position="312"/>
    </location>
</feature>
<accession>A0A5J6WI96</accession>
<dbReference type="KEGG" id="mmaa:FR932_05465"/>
<feature type="domain" description="Cyclic nucleotide-binding" evidence="6">
    <location>
        <begin position="881"/>
        <end position="984"/>
    </location>
</feature>
<dbReference type="CDD" id="cd00038">
    <property type="entry name" value="CAP_ED"/>
    <property type="match status" value="1"/>
</dbReference>
<dbReference type="SUPFAM" id="SSF51206">
    <property type="entry name" value="cAMP-binding domain-like"/>
    <property type="match status" value="1"/>
</dbReference>
<evidence type="ECO:0000256" key="4">
    <source>
        <dbReference type="ARBA" id="ARBA00023136"/>
    </source>
</evidence>
<name>A0A5J6WI96_MORMI</name>
<feature type="transmembrane region" description="Helical" evidence="5">
    <location>
        <begin position="18"/>
        <end position="35"/>
    </location>
</feature>
<dbReference type="InterPro" id="IPR039421">
    <property type="entry name" value="Type_1_exporter"/>
</dbReference>
<evidence type="ECO:0000313" key="8">
    <source>
        <dbReference type="EMBL" id="QFI37314.1"/>
    </source>
</evidence>
<dbReference type="GO" id="GO:0015421">
    <property type="term" value="F:ABC-type oligopeptide transporter activity"/>
    <property type="evidence" value="ECO:0007669"/>
    <property type="project" value="TreeGrafter"/>
</dbReference>
<feature type="transmembrane region" description="Helical" evidence="5">
    <location>
        <begin position="65"/>
        <end position="83"/>
    </location>
</feature>
<dbReference type="Pfam" id="PF00027">
    <property type="entry name" value="cNMP_binding"/>
    <property type="match status" value="1"/>
</dbReference>
<reference evidence="8 9" key="1">
    <citation type="submission" date="2019-09" db="EMBL/GenBank/DDBJ databases">
        <title>Hybrid Assembly of the complete Genome of the Deep-Sea Bacterium Moritella marina from long Nanopore and Illumina reads.</title>
        <authorList>
            <person name="Magin S."/>
            <person name="Georgoulis A."/>
            <person name="Papadimitriou K."/>
            <person name="Iliakis G."/>
            <person name="Vorgias C.E."/>
        </authorList>
    </citation>
    <scope>NUCLEOTIDE SEQUENCE [LARGE SCALE GENOMIC DNA]</scope>
    <source>
        <strain evidence="8 9">MP-1</strain>
    </source>
</reference>
<dbReference type="InterPro" id="IPR027417">
    <property type="entry name" value="P-loop_NTPase"/>
</dbReference>
<dbReference type="InterPro" id="IPR000595">
    <property type="entry name" value="cNMP-bd_dom"/>
</dbReference>
<dbReference type="OrthoDB" id="6082336at2"/>
<dbReference type="PROSITE" id="PS50042">
    <property type="entry name" value="CNMP_BINDING_3"/>
    <property type="match status" value="1"/>
</dbReference>
<dbReference type="CDD" id="cd07346">
    <property type="entry name" value="ABC_6TM_exporters"/>
    <property type="match status" value="1"/>
</dbReference>
<evidence type="ECO:0000259" key="7">
    <source>
        <dbReference type="PROSITE" id="PS50929"/>
    </source>
</evidence>
<dbReference type="Gene3D" id="1.20.1560.10">
    <property type="entry name" value="ABC transporter type 1, transmembrane domain"/>
    <property type="match status" value="1"/>
</dbReference>
<keyword evidence="2 5" id="KW-0812">Transmembrane</keyword>